<organism evidence="2 3">
    <name type="scientific">Tilletia horrida</name>
    <dbReference type="NCBI Taxonomy" id="155126"/>
    <lineage>
        <taxon>Eukaryota</taxon>
        <taxon>Fungi</taxon>
        <taxon>Dikarya</taxon>
        <taxon>Basidiomycota</taxon>
        <taxon>Ustilaginomycotina</taxon>
        <taxon>Exobasidiomycetes</taxon>
        <taxon>Tilletiales</taxon>
        <taxon>Tilletiaceae</taxon>
        <taxon>Tilletia</taxon>
    </lineage>
</organism>
<dbReference type="AlphaFoldDB" id="A0AAN6G8R4"/>
<gene>
    <name evidence="2" type="ORF">OC842_006149</name>
</gene>
<dbReference type="Proteomes" id="UP001176521">
    <property type="component" value="Unassembled WGS sequence"/>
</dbReference>
<feature type="compositionally biased region" description="Basic and acidic residues" evidence="1">
    <location>
        <begin position="87"/>
        <end position="99"/>
    </location>
</feature>
<accession>A0AAN6G8R4</accession>
<reference evidence="2" key="1">
    <citation type="journal article" date="2023" name="PhytoFront">
        <title>Draft Genome Resources of Seven Strains of Tilletia horrida, Causal Agent of Kernel Smut of Rice.</title>
        <authorList>
            <person name="Khanal S."/>
            <person name="Antony Babu S."/>
            <person name="Zhou X.G."/>
        </authorList>
    </citation>
    <scope>NUCLEOTIDE SEQUENCE</scope>
    <source>
        <strain evidence="2">TX3</strain>
    </source>
</reference>
<evidence type="ECO:0000256" key="1">
    <source>
        <dbReference type="SAM" id="MobiDB-lite"/>
    </source>
</evidence>
<evidence type="ECO:0000313" key="3">
    <source>
        <dbReference type="Proteomes" id="UP001176521"/>
    </source>
</evidence>
<dbReference type="EMBL" id="JAPDMQ010000515">
    <property type="protein sequence ID" value="KAK0523423.1"/>
    <property type="molecule type" value="Genomic_DNA"/>
</dbReference>
<feature type="region of interest" description="Disordered" evidence="1">
    <location>
        <begin position="1"/>
        <end position="99"/>
    </location>
</feature>
<evidence type="ECO:0000313" key="2">
    <source>
        <dbReference type="EMBL" id="KAK0523423.1"/>
    </source>
</evidence>
<comment type="caution">
    <text evidence="2">The sequence shown here is derived from an EMBL/GenBank/DDBJ whole genome shotgun (WGS) entry which is preliminary data.</text>
</comment>
<sequence>MSHGNSTDSSFKKTYQEVGSDHTTSGDLNAQYMNEARQSGPADPASSTSTSERSQLDPSVADPEQEADLRQQGWTNKPSDTNGTRETAGEDEMRARLSG</sequence>
<protein>
    <submittedName>
        <fullName evidence="2">Uncharacterized protein</fullName>
    </submittedName>
</protein>
<feature type="compositionally biased region" description="Polar residues" evidence="1">
    <location>
        <begin position="45"/>
        <end position="57"/>
    </location>
</feature>
<proteinExistence type="predicted"/>
<keyword evidence="3" id="KW-1185">Reference proteome</keyword>
<name>A0AAN6G8R4_9BASI</name>
<feature type="compositionally biased region" description="Polar residues" evidence="1">
    <location>
        <begin position="21"/>
        <end position="32"/>
    </location>
</feature>
<feature type="compositionally biased region" description="Polar residues" evidence="1">
    <location>
        <begin position="72"/>
        <end position="85"/>
    </location>
</feature>